<proteinExistence type="predicted"/>
<dbReference type="AlphaFoldDB" id="A0A162NEL4"/>
<accession>A0A162NEL4</accession>
<protein>
    <submittedName>
        <fullName evidence="1">Uncharacterized protein</fullName>
    </submittedName>
</protein>
<gene>
    <name evidence="1" type="ORF">CI238_11172</name>
</gene>
<sequence>LYRKIKIKGEILEDRDKKSSKIRKRRRQLLRLAACLGFRKLRSLFVIVKLKPFVVVYKKSISLMP</sequence>
<feature type="non-terminal residue" evidence="1">
    <location>
        <position position="65"/>
    </location>
</feature>
<dbReference type="Proteomes" id="UP000076584">
    <property type="component" value="Unassembled WGS sequence"/>
</dbReference>
<feature type="non-terminal residue" evidence="1">
    <location>
        <position position="1"/>
    </location>
</feature>
<evidence type="ECO:0000313" key="2">
    <source>
        <dbReference type="Proteomes" id="UP000076584"/>
    </source>
</evidence>
<name>A0A162NEL4_COLIC</name>
<dbReference type="EMBL" id="LFIW01000564">
    <property type="protein sequence ID" value="KZL85871.1"/>
    <property type="molecule type" value="Genomic_DNA"/>
</dbReference>
<keyword evidence="2" id="KW-1185">Reference proteome</keyword>
<evidence type="ECO:0000313" key="1">
    <source>
        <dbReference type="EMBL" id="KZL85871.1"/>
    </source>
</evidence>
<reference evidence="1 2" key="1">
    <citation type="submission" date="2015-06" db="EMBL/GenBank/DDBJ databases">
        <title>Survival trade-offs in plant roots during colonization by closely related pathogenic and mutualistic fungi.</title>
        <authorList>
            <person name="Hacquard S."/>
            <person name="Kracher B."/>
            <person name="Hiruma K."/>
            <person name="Weinman A."/>
            <person name="Muench P."/>
            <person name="Garrido Oter R."/>
            <person name="Ver Loren van Themaat E."/>
            <person name="Dallerey J.-F."/>
            <person name="Damm U."/>
            <person name="Henrissat B."/>
            <person name="Lespinet O."/>
            <person name="Thon M."/>
            <person name="Kemen E."/>
            <person name="McHardy A.C."/>
            <person name="Schulze-Lefert P."/>
            <person name="O'Connell R.J."/>
        </authorList>
    </citation>
    <scope>NUCLEOTIDE SEQUENCE [LARGE SCALE GENOMIC DNA]</scope>
    <source>
        <strain evidence="1 2">MAFF 238704</strain>
    </source>
</reference>
<organism evidence="1 2">
    <name type="scientific">Colletotrichum incanum</name>
    <name type="common">Soybean anthracnose fungus</name>
    <dbReference type="NCBI Taxonomy" id="1573173"/>
    <lineage>
        <taxon>Eukaryota</taxon>
        <taxon>Fungi</taxon>
        <taxon>Dikarya</taxon>
        <taxon>Ascomycota</taxon>
        <taxon>Pezizomycotina</taxon>
        <taxon>Sordariomycetes</taxon>
        <taxon>Hypocreomycetidae</taxon>
        <taxon>Glomerellales</taxon>
        <taxon>Glomerellaceae</taxon>
        <taxon>Colletotrichum</taxon>
        <taxon>Colletotrichum spaethianum species complex</taxon>
    </lineage>
</organism>
<comment type="caution">
    <text evidence="1">The sequence shown here is derived from an EMBL/GenBank/DDBJ whole genome shotgun (WGS) entry which is preliminary data.</text>
</comment>